<gene>
    <name evidence="2" type="ORF">METZ01_LOCUS512352</name>
</gene>
<name>A0A383ETW1_9ZZZZ</name>
<sequence length="23" mass="2421">MREVMSVPSAQAAVNAAVDRTNC</sequence>
<accession>A0A383ETW1</accession>
<organism evidence="2">
    <name type="scientific">marine metagenome</name>
    <dbReference type="NCBI Taxonomy" id="408172"/>
    <lineage>
        <taxon>unclassified sequences</taxon>
        <taxon>metagenomes</taxon>
        <taxon>ecological metagenomes</taxon>
    </lineage>
</organism>
<reference evidence="2" key="1">
    <citation type="submission" date="2018-05" db="EMBL/GenBank/DDBJ databases">
        <authorList>
            <person name="Lanie J.A."/>
            <person name="Ng W.-L."/>
            <person name="Kazmierczak K.M."/>
            <person name="Andrzejewski T.M."/>
            <person name="Davidsen T.M."/>
            <person name="Wayne K.J."/>
            <person name="Tettelin H."/>
            <person name="Glass J.I."/>
            <person name="Rusch D."/>
            <person name="Podicherti R."/>
            <person name="Tsui H.-C.T."/>
            <person name="Winkler M.E."/>
        </authorList>
    </citation>
    <scope>NUCLEOTIDE SEQUENCE</scope>
</reference>
<dbReference type="EMBL" id="UINC01228262">
    <property type="protein sequence ID" value="SVE59498.1"/>
    <property type="molecule type" value="Genomic_DNA"/>
</dbReference>
<dbReference type="AlphaFoldDB" id="A0A383ETW1"/>
<evidence type="ECO:0000256" key="1">
    <source>
        <dbReference type="SAM" id="MobiDB-lite"/>
    </source>
</evidence>
<evidence type="ECO:0000313" key="2">
    <source>
        <dbReference type="EMBL" id="SVE59498.1"/>
    </source>
</evidence>
<feature type="region of interest" description="Disordered" evidence="1">
    <location>
        <begin position="1"/>
        <end position="23"/>
    </location>
</feature>
<proteinExistence type="predicted"/>
<protein>
    <submittedName>
        <fullName evidence="2">Uncharacterized protein</fullName>
    </submittedName>
</protein>